<dbReference type="Proteomes" id="UP000316905">
    <property type="component" value="Unassembled WGS sequence"/>
</dbReference>
<keyword evidence="2" id="KW-1185">Reference proteome</keyword>
<dbReference type="EMBL" id="VLKY01000006">
    <property type="protein sequence ID" value="TWI54370.1"/>
    <property type="molecule type" value="Genomic_DNA"/>
</dbReference>
<protein>
    <submittedName>
        <fullName evidence="1">Uncharacterized protein</fullName>
    </submittedName>
</protein>
<comment type="caution">
    <text evidence="1">The sequence shown here is derived from an EMBL/GenBank/DDBJ whole genome shotgun (WGS) entry which is preliminary data.</text>
</comment>
<dbReference type="OrthoDB" id="6903708at2"/>
<dbReference type="AlphaFoldDB" id="A0A562QDX6"/>
<reference evidence="1 2" key="1">
    <citation type="journal article" date="2015" name="Stand. Genomic Sci.">
        <title>Genomic Encyclopedia of Bacterial and Archaeal Type Strains, Phase III: the genomes of soil and plant-associated and newly described type strains.</title>
        <authorList>
            <person name="Whitman W.B."/>
            <person name="Woyke T."/>
            <person name="Klenk H.P."/>
            <person name="Zhou Y."/>
            <person name="Lilburn T.G."/>
            <person name="Beck B.J."/>
            <person name="De Vos P."/>
            <person name="Vandamme P."/>
            <person name="Eisen J.A."/>
            <person name="Garrity G."/>
            <person name="Hugenholtz P."/>
            <person name="Kyrpides N.C."/>
        </authorList>
    </citation>
    <scope>NUCLEOTIDE SEQUENCE [LARGE SCALE GENOMIC DNA]</scope>
    <source>
        <strain evidence="1 2">CGMCC 1.6858</strain>
    </source>
</reference>
<sequence>MKKTFQGVKSIATLIVNLSRHAVPNLKEGYGQINKNGLYFIGIFSVNGIKLDGSLESSSFIDTFQNALKETWAVFYSHGGIIAEFDSEPEAREEAERWTGVCFRLNAG</sequence>
<accession>A0A562QDX6</accession>
<organism evidence="1 2">
    <name type="scientific">Pseudomonas duriflava</name>
    <dbReference type="NCBI Taxonomy" id="459528"/>
    <lineage>
        <taxon>Bacteria</taxon>
        <taxon>Pseudomonadati</taxon>
        <taxon>Pseudomonadota</taxon>
        <taxon>Gammaproteobacteria</taxon>
        <taxon>Pseudomonadales</taxon>
        <taxon>Pseudomonadaceae</taxon>
        <taxon>Pseudomonas</taxon>
    </lineage>
</organism>
<evidence type="ECO:0000313" key="1">
    <source>
        <dbReference type="EMBL" id="TWI54370.1"/>
    </source>
</evidence>
<name>A0A562QDX6_9PSED</name>
<gene>
    <name evidence="1" type="ORF">IQ22_02236</name>
</gene>
<dbReference type="RefSeq" id="WP_145141647.1">
    <property type="nucleotide sequence ID" value="NZ_VLKY01000006.1"/>
</dbReference>
<proteinExistence type="predicted"/>
<evidence type="ECO:0000313" key="2">
    <source>
        <dbReference type="Proteomes" id="UP000316905"/>
    </source>
</evidence>